<dbReference type="PANTHER" id="PTHR24185">
    <property type="entry name" value="CALCIUM-INDEPENDENT PHOSPHOLIPASE A2-GAMMA"/>
    <property type="match status" value="1"/>
</dbReference>
<dbReference type="AlphaFoldDB" id="A0A6A5Z616"/>
<reference evidence="5" key="1">
    <citation type="journal article" date="2020" name="Stud. Mycol.">
        <title>101 Dothideomycetes genomes: a test case for predicting lifestyles and emergence of pathogens.</title>
        <authorList>
            <person name="Haridas S."/>
            <person name="Albert R."/>
            <person name="Binder M."/>
            <person name="Bloem J."/>
            <person name="Labutti K."/>
            <person name="Salamov A."/>
            <person name="Andreopoulos B."/>
            <person name="Baker S."/>
            <person name="Barry K."/>
            <person name="Bills G."/>
            <person name="Bluhm B."/>
            <person name="Cannon C."/>
            <person name="Castanera R."/>
            <person name="Culley D."/>
            <person name="Daum C."/>
            <person name="Ezra D."/>
            <person name="Gonzalez J."/>
            <person name="Henrissat B."/>
            <person name="Kuo A."/>
            <person name="Liang C."/>
            <person name="Lipzen A."/>
            <person name="Lutzoni F."/>
            <person name="Magnuson J."/>
            <person name="Mondo S."/>
            <person name="Nolan M."/>
            <person name="Ohm R."/>
            <person name="Pangilinan J."/>
            <person name="Park H.-J."/>
            <person name="Ramirez L."/>
            <person name="Alfaro M."/>
            <person name="Sun H."/>
            <person name="Tritt A."/>
            <person name="Yoshinaga Y."/>
            <person name="Zwiers L.-H."/>
            <person name="Turgeon B."/>
            <person name="Goodwin S."/>
            <person name="Spatafora J."/>
            <person name="Crous P."/>
            <person name="Grigoriev I."/>
        </authorList>
    </citation>
    <scope>NUCLEOTIDE SEQUENCE</scope>
    <source>
        <strain evidence="5">CBS 627.86</strain>
    </source>
</reference>
<dbReference type="OrthoDB" id="1658288at2759"/>
<dbReference type="GO" id="GO:0016740">
    <property type="term" value="F:transferase activity"/>
    <property type="evidence" value="ECO:0007669"/>
    <property type="project" value="UniProtKB-KW"/>
</dbReference>
<dbReference type="PANTHER" id="PTHR24185:SF4">
    <property type="entry name" value="SERINE HYDROLASE, PUTATIVE (AFU_ORTHOLOGUE AFUA_2G07870)-RELATED"/>
    <property type="match status" value="1"/>
</dbReference>
<dbReference type="InterPro" id="IPR016035">
    <property type="entry name" value="Acyl_Trfase/lysoPLipase"/>
</dbReference>
<feature type="domain" description="PNPLA" evidence="4">
    <location>
        <begin position="216"/>
        <end position="424"/>
    </location>
</feature>
<evidence type="ECO:0000259" key="4">
    <source>
        <dbReference type="PROSITE" id="PS51635"/>
    </source>
</evidence>
<gene>
    <name evidence="5" type="ORF">BDV96DRAFT_646785</name>
</gene>
<feature type="compositionally biased region" description="Polar residues" evidence="3">
    <location>
        <begin position="96"/>
        <end position="115"/>
    </location>
</feature>
<evidence type="ECO:0000256" key="2">
    <source>
        <dbReference type="PROSITE-ProRule" id="PRU01161"/>
    </source>
</evidence>
<feature type="short sequence motif" description="GXGXXG" evidence="2">
    <location>
        <begin position="220"/>
        <end position="225"/>
    </location>
</feature>
<evidence type="ECO:0000313" key="6">
    <source>
        <dbReference type="Proteomes" id="UP000799770"/>
    </source>
</evidence>
<proteinExistence type="predicted"/>
<evidence type="ECO:0000313" key="5">
    <source>
        <dbReference type="EMBL" id="KAF2114919.1"/>
    </source>
</evidence>
<dbReference type="Gene3D" id="3.40.1090.10">
    <property type="entry name" value="Cytosolic phospholipase A2 catalytic domain"/>
    <property type="match status" value="1"/>
</dbReference>
<keyword evidence="1" id="KW-0443">Lipid metabolism</keyword>
<feature type="short sequence motif" description="GXSXG" evidence="2">
    <location>
        <begin position="258"/>
        <end position="262"/>
    </location>
</feature>
<feature type="compositionally biased region" description="Polar residues" evidence="3">
    <location>
        <begin position="122"/>
        <end position="135"/>
    </location>
</feature>
<name>A0A6A5Z616_9PLEO</name>
<evidence type="ECO:0000256" key="3">
    <source>
        <dbReference type="SAM" id="MobiDB-lite"/>
    </source>
</evidence>
<keyword evidence="5" id="KW-0808">Transferase</keyword>
<protein>
    <submittedName>
        <fullName evidence="5">Acyl transferase/acyl hydrolase/lysophospholipase</fullName>
    </submittedName>
</protein>
<keyword evidence="5" id="KW-0378">Hydrolase</keyword>
<dbReference type="EMBL" id="ML977324">
    <property type="protein sequence ID" value="KAF2114919.1"/>
    <property type="molecule type" value="Genomic_DNA"/>
</dbReference>
<dbReference type="SUPFAM" id="SSF52151">
    <property type="entry name" value="FabD/lysophospholipase-like"/>
    <property type="match status" value="1"/>
</dbReference>
<dbReference type="GO" id="GO:0019369">
    <property type="term" value="P:arachidonate metabolic process"/>
    <property type="evidence" value="ECO:0007669"/>
    <property type="project" value="TreeGrafter"/>
</dbReference>
<dbReference type="Proteomes" id="UP000799770">
    <property type="component" value="Unassembled WGS sequence"/>
</dbReference>
<dbReference type="GO" id="GO:0016020">
    <property type="term" value="C:membrane"/>
    <property type="evidence" value="ECO:0007669"/>
    <property type="project" value="TreeGrafter"/>
</dbReference>
<keyword evidence="6" id="KW-1185">Reference proteome</keyword>
<dbReference type="GO" id="GO:0047499">
    <property type="term" value="F:calcium-independent phospholipase A2 activity"/>
    <property type="evidence" value="ECO:0007669"/>
    <property type="project" value="TreeGrafter"/>
</dbReference>
<feature type="region of interest" description="Disordered" evidence="3">
    <location>
        <begin position="67"/>
        <end position="186"/>
    </location>
</feature>
<dbReference type="PROSITE" id="PS51635">
    <property type="entry name" value="PNPLA"/>
    <property type="match status" value="1"/>
</dbReference>
<dbReference type="InterPro" id="IPR002641">
    <property type="entry name" value="PNPLA_dom"/>
</dbReference>
<sequence length="547" mass="61059">MSWVQVDFNLVRYSPIEATHYFFDPSYPESIQFLLNDRWEPWNVVYVARNAKDPDVRRVAEDAELRLNHAHPSDLQPPTLFSDVTSESVNGHAPPSNGNTPLTSPTNGHFPTSASRPFVRDQSLSTGQPSPQSPGFSYHSPPLHNNRQYVSPYEPSASSTQNYEHFPGPEPAHPYTASTSPGNIDHTLARAPVIPQFNDTPPAIPPAANRETKILLSLDGDGVRGLSAVLLVESLVNAVCSKLSRRIDPYQMFDLIGGTSTGGLLGIMLGRLRMRPHNAREAYLRLARTMYKDKQQFYQSLDPHTLQPQYNDAHETAIKETITSEGQDPDDTFTDSRQDSTHVFVVSTQVDIGVNRAAIVRSYPTRRLAGPEVDPDIKIWQAMKATSAAPRYIISTDGTSRRNVIEPGLVDYGTAKNNPIKDLEYECRKLYSYANDTRIIVSIGTGSGYDRQRESQEMANGIDVRSAKAQTTGEHFEEDNRNLIESGWMKYFRFNVPDLEDIPLEEWKEVNRMMEKTHAYLGSPEVGQGFYACVDAIAGLLGGEQQS</sequence>
<dbReference type="Pfam" id="PF01734">
    <property type="entry name" value="Patatin"/>
    <property type="match status" value="1"/>
</dbReference>
<accession>A0A6A5Z616</accession>
<comment type="caution">
    <text evidence="2">Lacks conserved residue(s) required for the propagation of feature annotation.</text>
</comment>
<organism evidence="5 6">
    <name type="scientific">Lophiotrema nucula</name>
    <dbReference type="NCBI Taxonomy" id="690887"/>
    <lineage>
        <taxon>Eukaryota</taxon>
        <taxon>Fungi</taxon>
        <taxon>Dikarya</taxon>
        <taxon>Ascomycota</taxon>
        <taxon>Pezizomycotina</taxon>
        <taxon>Dothideomycetes</taxon>
        <taxon>Pleosporomycetidae</taxon>
        <taxon>Pleosporales</taxon>
        <taxon>Lophiotremataceae</taxon>
        <taxon>Lophiotrema</taxon>
    </lineage>
</organism>
<evidence type="ECO:0000256" key="1">
    <source>
        <dbReference type="ARBA" id="ARBA00023098"/>
    </source>
</evidence>
<dbReference type="GO" id="GO:0046486">
    <property type="term" value="P:glycerolipid metabolic process"/>
    <property type="evidence" value="ECO:0007669"/>
    <property type="project" value="UniProtKB-ARBA"/>
</dbReference>